<dbReference type="NCBIfam" id="TIGR01787">
    <property type="entry name" value="squalene_cyclas"/>
    <property type="match status" value="1"/>
</dbReference>
<dbReference type="PANTHER" id="PTHR11764:SF20">
    <property type="entry name" value="LANOSTEROL SYNTHASE"/>
    <property type="match status" value="1"/>
</dbReference>
<gene>
    <name evidence="7" type="primary">shc-2</name>
    <name evidence="7" type="ordered locus">Pcar_0441</name>
</gene>
<reference evidence="7 8" key="2">
    <citation type="journal article" date="2012" name="BMC Genomics">
        <title>The genome of Pelobacter carbinolicus reveals surprising metabolic capabilities and physiological features.</title>
        <authorList>
            <person name="Aklujkar M."/>
            <person name="Haveman S.A."/>
            <person name="Didonato R.Jr."/>
            <person name="Chertkov O."/>
            <person name="Han C.S."/>
            <person name="Land M.L."/>
            <person name="Brown P."/>
            <person name="Lovley D.R."/>
        </authorList>
    </citation>
    <scope>NUCLEOTIDE SEQUENCE [LARGE SCALE GENOMIC DNA]</scope>
    <source>
        <strain evidence="8">DSM 2380 / NBRC 103641 / GraBd1</strain>
    </source>
</reference>
<comment type="pathway">
    <text evidence="1">Secondary metabolite biosynthesis; hopanoid biosynthesis.</text>
</comment>
<protein>
    <submittedName>
        <fullName evidence="7">Squalene cyclase</fullName>
    </submittedName>
</protein>
<dbReference type="InterPro" id="IPR008930">
    <property type="entry name" value="Terpenoid_cyclase/PrenylTrfase"/>
</dbReference>
<accession>Q3A7E3</accession>
<dbReference type="UniPathway" id="UPA00337"/>
<feature type="domain" description="Squalene cyclase N-terminal" evidence="6">
    <location>
        <begin position="48"/>
        <end position="336"/>
    </location>
</feature>
<evidence type="ECO:0000259" key="6">
    <source>
        <dbReference type="Pfam" id="PF13249"/>
    </source>
</evidence>
<comment type="similarity">
    <text evidence="2">Belongs to the terpene cyclase/mutase family.</text>
</comment>
<evidence type="ECO:0000313" key="8">
    <source>
        <dbReference type="Proteomes" id="UP000002534"/>
    </source>
</evidence>
<dbReference type="SUPFAM" id="SSF48239">
    <property type="entry name" value="Terpenoid cyclases/Protein prenyltransferases"/>
    <property type="match status" value="2"/>
</dbReference>
<evidence type="ECO:0000256" key="1">
    <source>
        <dbReference type="ARBA" id="ARBA00004999"/>
    </source>
</evidence>
<dbReference type="KEGG" id="pca:Pcar_0441"/>
<reference evidence="8" key="1">
    <citation type="submission" date="2005-10" db="EMBL/GenBank/DDBJ databases">
        <title>Complete sequence of Pelobacter carbinolicus DSM 2380.</title>
        <authorList>
            <person name="Copeland A."/>
            <person name="Lucas S."/>
            <person name="Lapidus A."/>
            <person name="Barry K."/>
            <person name="Detter J.C."/>
            <person name="Glavina T."/>
            <person name="Hammon N."/>
            <person name="Israni S."/>
            <person name="Pitluck S."/>
            <person name="Chertkov O."/>
            <person name="Schmutz J."/>
            <person name="Larimer F."/>
            <person name="Land M."/>
            <person name="Kyrpides N."/>
            <person name="Ivanova N."/>
            <person name="Richardson P."/>
        </authorList>
    </citation>
    <scope>NUCLEOTIDE SEQUENCE [LARGE SCALE GENOMIC DNA]</scope>
    <source>
        <strain evidence="8">DSM 2380 / NBRC 103641 / GraBd1</strain>
    </source>
</reference>
<dbReference type="InterPro" id="IPR018333">
    <property type="entry name" value="Squalene_cyclase"/>
</dbReference>
<dbReference type="HOGENOM" id="CLU_019345_0_0_7"/>
<evidence type="ECO:0000256" key="2">
    <source>
        <dbReference type="ARBA" id="ARBA00009755"/>
    </source>
</evidence>
<dbReference type="SFLD" id="SFLDG01016">
    <property type="entry name" value="Prenyltransferase_Like_2"/>
    <property type="match status" value="1"/>
</dbReference>
<keyword evidence="8" id="KW-1185">Reference proteome</keyword>
<dbReference type="AlphaFoldDB" id="Q3A7E3"/>
<sequence>MDKIKMKNINQPKFRVFRGGQKAATPCPGTTNERRGALDRGRLSASLKHSREWLLSLQADAGNWVFALEADTTIASEYVMLQRFLGRPLAPELQQRLANYLLSRQLPDGGWPLYAEDGFANISTTVKAYLALKLLGYPTHCDPLVRARQIVLALGGAEKCNVFTRIALALFGQIPWRTTPAMPVEIMLLPRWFYFHLSKISYWARTVVVPLLILYAKRPVCRLEPWEGIPELFVTPPDKLGYLDVCKPGQWRKNVFIWVDRLTRKMVRCVPRRLHNLALRAAETWTREHMQGAGGIGAIFPAMANAVMALRTLGCSPDDADYQRGLKALDDLLIDRCDVPPREDTPVSPCWCTGTSAAPMLDPSPAGSHAQGGDQGICQPCASPIWDTGLALTALLEGGLDARHPAVDRAVRWLLDQQVDVKGDWAQRVPNLEAGGWAFQFENALYPDLDDTSKVLMSLIRAGAMDNPGYRQELSRAINWVIGMQNSDGGWGAFDVDNNYLYLNDIPFADHGALLDPSTADVTGRCIEMLAMAGFGRDFLPIARGVDFLRREQEDFGGWYGRWGVNYIYGTWSALSGLIHAGEDLQAPYIRQAVGWLESVQNPDGGWGETCYSYDDPALAGRGVSTASQTAWALLGLMAAGEVDNLAVRRGIQYLVEEQNRAGGWDERHFTGTGFPRVFYLRYHGYSQYFPLWALGLYERLSSGNPSRQQMVRRAGPAGLHLPVLDRRKKLRRKRKA</sequence>
<evidence type="ECO:0000256" key="4">
    <source>
        <dbReference type="ARBA" id="ARBA00023235"/>
    </source>
</evidence>
<dbReference type="GO" id="GO:0005811">
    <property type="term" value="C:lipid droplet"/>
    <property type="evidence" value="ECO:0007669"/>
    <property type="project" value="InterPro"/>
</dbReference>
<evidence type="ECO:0000259" key="5">
    <source>
        <dbReference type="Pfam" id="PF13243"/>
    </source>
</evidence>
<dbReference type="SMR" id="Q3A7E3"/>
<dbReference type="Proteomes" id="UP000002534">
    <property type="component" value="Chromosome"/>
</dbReference>
<dbReference type="InterPro" id="IPR032696">
    <property type="entry name" value="SQ_cyclase_C"/>
</dbReference>
<dbReference type="CDD" id="cd02892">
    <property type="entry name" value="SQCY_1"/>
    <property type="match status" value="1"/>
</dbReference>
<dbReference type="GO" id="GO:0016866">
    <property type="term" value="F:intramolecular transferase activity"/>
    <property type="evidence" value="ECO:0007669"/>
    <property type="project" value="InterPro"/>
</dbReference>
<dbReference type="PANTHER" id="PTHR11764">
    <property type="entry name" value="TERPENE CYCLASE/MUTASE FAMILY MEMBER"/>
    <property type="match status" value="1"/>
</dbReference>
<dbReference type="InterPro" id="IPR006400">
    <property type="entry name" value="Hopene-cyclase"/>
</dbReference>
<dbReference type="EMBL" id="CP000142">
    <property type="protein sequence ID" value="ABA87701.1"/>
    <property type="molecule type" value="Genomic_DNA"/>
</dbReference>
<dbReference type="Pfam" id="PF13249">
    <property type="entry name" value="SQHop_cyclase_N"/>
    <property type="match status" value="1"/>
</dbReference>
<feature type="domain" description="Squalene cyclase C-terminal" evidence="5">
    <location>
        <begin position="383"/>
        <end position="699"/>
    </location>
</feature>
<keyword evidence="4" id="KW-0413">Isomerase</keyword>
<organism evidence="7 8">
    <name type="scientific">Syntrophotalea carbinolica (strain DSM 2380 / NBRC 103641 / GraBd1)</name>
    <name type="common">Pelobacter carbinolicus</name>
    <dbReference type="NCBI Taxonomy" id="338963"/>
    <lineage>
        <taxon>Bacteria</taxon>
        <taxon>Pseudomonadati</taxon>
        <taxon>Thermodesulfobacteriota</taxon>
        <taxon>Desulfuromonadia</taxon>
        <taxon>Desulfuromonadales</taxon>
        <taxon>Syntrophotaleaceae</taxon>
        <taxon>Syntrophotalea</taxon>
    </lineage>
</organism>
<dbReference type="Gene3D" id="1.50.10.20">
    <property type="match status" value="2"/>
</dbReference>
<dbReference type="STRING" id="338963.Pcar_0441"/>
<name>Q3A7E3_SYNC1</name>
<dbReference type="NCBIfam" id="TIGR01507">
    <property type="entry name" value="hopene_cyclase"/>
    <property type="match status" value="1"/>
</dbReference>
<dbReference type="GO" id="GO:0016104">
    <property type="term" value="P:triterpenoid biosynthetic process"/>
    <property type="evidence" value="ECO:0007669"/>
    <property type="project" value="InterPro"/>
</dbReference>
<keyword evidence="3" id="KW-0677">Repeat</keyword>
<proteinExistence type="inferred from homology"/>
<evidence type="ECO:0000256" key="3">
    <source>
        <dbReference type="ARBA" id="ARBA00022737"/>
    </source>
</evidence>
<dbReference type="InterPro" id="IPR032697">
    <property type="entry name" value="SQ_cyclase_N"/>
</dbReference>
<evidence type="ECO:0000313" key="7">
    <source>
        <dbReference type="EMBL" id="ABA87701.1"/>
    </source>
</evidence>
<dbReference type="eggNOG" id="COG1657">
    <property type="taxonomic scope" value="Bacteria"/>
</dbReference>
<dbReference type="Pfam" id="PF13243">
    <property type="entry name" value="SQHop_cyclase_C"/>
    <property type="match status" value="1"/>
</dbReference>